<evidence type="ECO:0000313" key="1">
    <source>
        <dbReference type="EMBL" id="GJU07762.1"/>
    </source>
</evidence>
<sequence>MAATGPDNIIARRVTDDLIAFSGETLVPKYMKFFLVQKDQDEVHDSLLAAKDAKRGEESKLLALHRVIAKALEEIESQGNNVEILDDTKVVKVSKYRKPWKITQHWMHYIFGAIEISIFSVWLIQSGIVENWVLEAKKIFSGEQAVTALRDEVLETMRSRQKEGMQQVQSTSNLLHSEWIKGEKTPSNVLDHEMLEIATTRCKVDSRLVNSMSSAFSFIDLKHLVQAQRKERPFGDNGLIRLMVLGTVENESKYCGMNQSIAEQKQQGSITYKATLVAFKPKETGKRNT</sequence>
<gene>
    <name evidence="1" type="ORF">Tco_1124192</name>
</gene>
<organism evidence="1 2">
    <name type="scientific">Tanacetum coccineum</name>
    <dbReference type="NCBI Taxonomy" id="301880"/>
    <lineage>
        <taxon>Eukaryota</taxon>
        <taxon>Viridiplantae</taxon>
        <taxon>Streptophyta</taxon>
        <taxon>Embryophyta</taxon>
        <taxon>Tracheophyta</taxon>
        <taxon>Spermatophyta</taxon>
        <taxon>Magnoliopsida</taxon>
        <taxon>eudicotyledons</taxon>
        <taxon>Gunneridae</taxon>
        <taxon>Pentapetalae</taxon>
        <taxon>asterids</taxon>
        <taxon>campanulids</taxon>
        <taxon>Asterales</taxon>
        <taxon>Asteraceae</taxon>
        <taxon>Asteroideae</taxon>
        <taxon>Anthemideae</taxon>
        <taxon>Anthemidinae</taxon>
        <taxon>Tanacetum</taxon>
    </lineage>
</organism>
<comment type="caution">
    <text evidence="1">The sequence shown here is derived from an EMBL/GenBank/DDBJ whole genome shotgun (WGS) entry which is preliminary data.</text>
</comment>
<reference evidence="1" key="2">
    <citation type="submission" date="2022-01" db="EMBL/GenBank/DDBJ databases">
        <authorList>
            <person name="Yamashiro T."/>
            <person name="Shiraishi A."/>
            <person name="Satake H."/>
            <person name="Nakayama K."/>
        </authorList>
    </citation>
    <scope>NUCLEOTIDE SEQUENCE</scope>
</reference>
<reference evidence="1" key="1">
    <citation type="journal article" date="2022" name="Int. J. Mol. Sci.">
        <title>Draft Genome of Tanacetum Coccineum: Genomic Comparison of Closely Related Tanacetum-Family Plants.</title>
        <authorList>
            <person name="Yamashiro T."/>
            <person name="Shiraishi A."/>
            <person name="Nakayama K."/>
            <person name="Satake H."/>
        </authorList>
    </citation>
    <scope>NUCLEOTIDE SEQUENCE</scope>
</reference>
<protein>
    <submittedName>
        <fullName evidence="1">Uncharacterized protein</fullName>
    </submittedName>
</protein>
<dbReference type="Proteomes" id="UP001151760">
    <property type="component" value="Unassembled WGS sequence"/>
</dbReference>
<keyword evidence="2" id="KW-1185">Reference proteome</keyword>
<evidence type="ECO:0000313" key="2">
    <source>
        <dbReference type="Proteomes" id="UP001151760"/>
    </source>
</evidence>
<proteinExistence type="predicted"/>
<accession>A0ABQ5J5F1</accession>
<name>A0ABQ5J5F1_9ASTR</name>
<dbReference type="EMBL" id="BQNB010021570">
    <property type="protein sequence ID" value="GJU07762.1"/>
    <property type="molecule type" value="Genomic_DNA"/>
</dbReference>